<dbReference type="InterPro" id="IPR011050">
    <property type="entry name" value="Pectin_lyase_fold/virulence"/>
</dbReference>
<evidence type="ECO:0000313" key="1">
    <source>
        <dbReference type="EMBL" id="KKK95982.1"/>
    </source>
</evidence>
<dbReference type="AlphaFoldDB" id="A0A0F8ZQ36"/>
<dbReference type="InterPro" id="IPR012334">
    <property type="entry name" value="Pectin_lyas_fold"/>
</dbReference>
<evidence type="ECO:0008006" key="2">
    <source>
        <dbReference type="Google" id="ProtNLM"/>
    </source>
</evidence>
<gene>
    <name evidence="1" type="ORF">LCGC14_2667360</name>
</gene>
<proteinExistence type="predicted"/>
<reference evidence="1" key="1">
    <citation type="journal article" date="2015" name="Nature">
        <title>Complex archaea that bridge the gap between prokaryotes and eukaryotes.</title>
        <authorList>
            <person name="Spang A."/>
            <person name="Saw J.H."/>
            <person name="Jorgensen S.L."/>
            <person name="Zaremba-Niedzwiedzka K."/>
            <person name="Martijn J."/>
            <person name="Lind A.E."/>
            <person name="van Eijk R."/>
            <person name="Schleper C."/>
            <person name="Guy L."/>
            <person name="Ettema T.J."/>
        </authorList>
    </citation>
    <scope>NUCLEOTIDE SEQUENCE</scope>
</reference>
<comment type="caution">
    <text evidence="1">The sequence shown here is derived from an EMBL/GenBank/DDBJ whole genome shotgun (WGS) entry which is preliminary data.</text>
</comment>
<accession>A0A0F8ZQ36</accession>
<dbReference type="Gene3D" id="2.160.20.10">
    <property type="entry name" value="Single-stranded right-handed beta-helix, Pectin lyase-like"/>
    <property type="match status" value="1"/>
</dbReference>
<dbReference type="EMBL" id="LAZR01046678">
    <property type="protein sequence ID" value="KKK95982.1"/>
    <property type="molecule type" value="Genomic_DNA"/>
</dbReference>
<organism evidence="1">
    <name type="scientific">marine sediment metagenome</name>
    <dbReference type="NCBI Taxonomy" id="412755"/>
    <lineage>
        <taxon>unclassified sequences</taxon>
        <taxon>metagenomes</taxon>
        <taxon>ecological metagenomes</taxon>
    </lineage>
</organism>
<name>A0A0F8ZQ36_9ZZZZ</name>
<dbReference type="SUPFAM" id="SSF51126">
    <property type="entry name" value="Pectin lyase-like"/>
    <property type="match status" value="1"/>
</dbReference>
<protein>
    <recommendedName>
        <fullName evidence="2">Right handed beta helix domain-containing protein</fullName>
    </recommendedName>
</protein>
<sequence length="383" mass="40107">MKRFLAIFILFLWCGTVFAVPSDLMTILPVAVDDTVDEAVDENTRNTAVSTPYNTHTHSGIIPENAIIVGSTNAPFTTIQSAINSASSGDVIVVNEATYTEALSGFPDGITLMALGSAENTVITQTAVTVVDLDTASGVTVRGFKLIITNADGATDYCVDSENDAASDYNIIEKCIMEWTSSNSINAYKAVNIGDGNTILRDNRITITNTATSGFAQAVTMNAAHTFFVYDNIIDLNDSSTGQVNSIALLQDSSSGINYWFNNIILVDSAITISGDIRALNAKGTSFIIGNRIDVDCSSTGGSKGIFGGTTTYVLGNQIDSTTGDSDGEWLSGGTTVFASGNAVTGDADYTAASSPRVNANQILETMIFGGGDNVTTATEVDA</sequence>
<feature type="non-terminal residue" evidence="1">
    <location>
        <position position="383"/>
    </location>
</feature>